<accession>A0A545T837</accession>
<organism evidence="1 2">
    <name type="scientific">Exilibacterium tricleocarpae</name>
    <dbReference type="NCBI Taxonomy" id="2591008"/>
    <lineage>
        <taxon>Bacteria</taxon>
        <taxon>Pseudomonadati</taxon>
        <taxon>Pseudomonadota</taxon>
        <taxon>Gammaproteobacteria</taxon>
        <taxon>Cellvibrionales</taxon>
        <taxon>Cellvibrionaceae</taxon>
        <taxon>Exilibacterium</taxon>
    </lineage>
</organism>
<name>A0A545T837_9GAMM</name>
<evidence type="ECO:0008006" key="3">
    <source>
        <dbReference type="Google" id="ProtNLM"/>
    </source>
</evidence>
<reference evidence="1 2" key="1">
    <citation type="submission" date="2019-06" db="EMBL/GenBank/DDBJ databases">
        <title>Whole genome sequence for Cellvibrionaceae sp. R142.</title>
        <authorList>
            <person name="Wang G."/>
        </authorList>
    </citation>
    <scope>NUCLEOTIDE SEQUENCE [LARGE SCALE GENOMIC DNA]</scope>
    <source>
        <strain evidence="1 2">R142</strain>
    </source>
</reference>
<dbReference type="InterPro" id="IPR021831">
    <property type="entry name" value="ParD-like"/>
</dbReference>
<dbReference type="Proteomes" id="UP000319732">
    <property type="component" value="Unassembled WGS sequence"/>
</dbReference>
<dbReference type="EMBL" id="VHSG01000018">
    <property type="protein sequence ID" value="TQV73387.1"/>
    <property type="molecule type" value="Genomic_DNA"/>
</dbReference>
<evidence type="ECO:0000313" key="1">
    <source>
        <dbReference type="EMBL" id="TQV73387.1"/>
    </source>
</evidence>
<dbReference type="Pfam" id="PF11903">
    <property type="entry name" value="ParD_like"/>
    <property type="match status" value="1"/>
</dbReference>
<gene>
    <name evidence="1" type="ORF">FKG94_16915</name>
</gene>
<proteinExistence type="predicted"/>
<keyword evidence="2" id="KW-1185">Reference proteome</keyword>
<evidence type="ECO:0000313" key="2">
    <source>
        <dbReference type="Proteomes" id="UP000319732"/>
    </source>
</evidence>
<comment type="caution">
    <text evidence="1">The sequence shown here is derived from an EMBL/GenBank/DDBJ whole genome shotgun (WGS) entry which is preliminary data.</text>
</comment>
<dbReference type="OrthoDB" id="5422561at2"/>
<dbReference type="RefSeq" id="WP_142905515.1">
    <property type="nucleotide sequence ID" value="NZ_ML660097.1"/>
</dbReference>
<sequence>MAKATSPLRVQEELMQDAVVMAKLSHRSAAEQVEYWASIGRRVSNVLTPDNLLSVISGAAKLTVEPVITAPVDPDSVFEALEDDRQAGVLPVLVSGAAVRYQASVSHPGQLERISADGRVTVGQFNGGVFTPVTDQ</sequence>
<protein>
    <recommendedName>
        <fullName evidence="3">ParD-like family protein</fullName>
    </recommendedName>
</protein>
<dbReference type="AlphaFoldDB" id="A0A545T837"/>